<comment type="caution">
    <text evidence="1">The sequence shown here is derived from an EMBL/GenBank/DDBJ whole genome shotgun (WGS) entry which is preliminary data.</text>
</comment>
<reference evidence="1 2" key="1">
    <citation type="submission" date="2021-06" db="EMBL/GenBank/DDBJ databases">
        <authorList>
            <person name="Palmer J.M."/>
        </authorList>
    </citation>
    <scope>NUCLEOTIDE SEQUENCE [LARGE SCALE GENOMIC DNA]</scope>
    <source>
        <strain evidence="1 2">GA_2019</strain>
        <tissue evidence="1">Muscle</tissue>
    </source>
</reference>
<feature type="non-terminal residue" evidence="1">
    <location>
        <position position="1"/>
    </location>
</feature>
<gene>
    <name evidence="1" type="ORF">GOODEAATRI_002424</name>
</gene>
<accession>A0ABV0MEF9</accession>
<evidence type="ECO:0000313" key="1">
    <source>
        <dbReference type="EMBL" id="MEQ2157495.1"/>
    </source>
</evidence>
<dbReference type="EMBL" id="JAHRIO010000085">
    <property type="protein sequence ID" value="MEQ2157495.1"/>
    <property type="molecule type" value="Genomic_DNA"/>
</dbReference>
<dbReference type="Proteomes" id="UP001476798">
    <property type="component" value="Unassembled WGS sequence"/>
</dbReference>
<protein>
    <submittedName>
        <fullName evidence="1">Uncharacterized protein</fullName>
    </submittedName>
</protein>
<evidence type="ECO:0000313" key="2">
    <source>
        <dbReference type="Proteomes" id="UP001476798"/>
    </source>
</evidence>
<proteinExistence type="predicted"/>
<keyword evidence="2" id="KW-1185">Reference proteome</keyword>
<name>A0ABV0MEF9_9TELE</name>
<organism evidence="1 2">
    <name type="scientific">Goodea atripinnis</name>
    <dbReference type="NCBI Taxonomy" id="208336"/>
    <lineage>
        <taxon>Eukaryota</taxon>
        <taxon>Metazoa</taxon>
        <taxon>Chordata</taxon>
        <taxon>Craniata</taxon>
        <taxon>Vertebrata</taxon>
        <taxon>Euteleostomi</taxon>
        <taxon>Actinopterygii</taxon>
        <taxon>Neopterygii</taxon>
        <taxon>Teleostei</taxon>
        <taxon>Neoteleostei</taxon>
        <taxon>Acanthomorphata</taxon>
        <taxon>Ovalentaria</taxon>
        <taxon>Atherinomorphae</taxon>
        <taxon>Cyprinodontiformes</taxon>
        <taxon>Goodeidae</taxon>
        <taxon>Goodea</taxon>
    </lineage>
</organism>
<sequence length="113" mass="12521">PLYPVWFPPHAQAGLDLVLAEKPSIASHILSWTVLDCLVLVLSLQGHYLIHQPHPAMSESNVWESVTWHCHDLNDILHNRRHFGHLIGLEGCRMGSSHPLMSSSLLLGSCCGS</sequence>